<gene>
    <name evidence="2" type="ORF">AYR63_12970</name>
</gene>
<dbReference type="EMBL" id="CP014924">
    <property type="protein sequence ID" value="ANZ67962.1"/>
    <property type="molecule type" value="Genomic_DNA"/>
</dbReference>
<dbReference type="KEGG" id="lpd:AYR62_06065"/>
<organism evidence="2 3">
    <name type="scientific">Secundilactobacillus paracollinoides</name>
    <dbReference type="NCBI Taxonomy" id="240427"/>
    <lineage>
        <taxon>Bacteria</taxon>
        <taxon>Bacillati</taxon>
        <taxon>Bacillota</taxon>
        <taxon>Bacilli</taxon>
        <taxon>Lactobacillales</taxon>
        <taxon>Lactobacillaceae</taxon>
        <taxon>Secundilactobacillus</taxon>
    </lineage>
</organism>
<name>A0A1B2J0Z3_9LACO</name>
<dbReference type="AlphaFoldDB" id="A0A1B2J0Z3"/>
<dbReference type="Proteomes" id="UP000093267">
    <property type="component" value="Chromosome"/>
</dbReference>
<keyword evidence="1" id="KW-0472">Membrane</keyword>
<feature type="transmembrane region" description="Helical" evidence="1">
    <location>
        <begin position="64"/>
        <end position="83"/>
    </location>
</feature>
<protein>
    <submittedName>
        <fullName evidence="2">Uncharacterized protein</fullName>
    </submittedName>
</protein>
<evidence type="ECO:0000313" key="3">
    <source>
        <dbReference type="Proteomes" id="UP000093267"/>
    </source>
</evidence>
<dbReference type="STRING" id="240427.AYR62_06065"/>
<dbReference type="RefSeq" id="WP_056987969.1">
    <property type="nucleotide sequence ID" value="NZ_CP014912.1"/>
</dbReference>
<sequence>MRKQAVISSWVTAICLCITTVLSAVFQQHVTYMIWINMISYLGVYGICIFLSKNNSTENNSTEKIVLTLVDILAIFMMASWIYMAVQKFSVLGIILIIIVGLVGIVGAAWSIFANNKFQKIDSDTSN</sequence>
<feature type="transmembrane region" description="Helical" evidence="1">
    <location>
        <begin position="33"/>
        <end position="52"/>
    </location>
</feature>
<proteinExistence type="predicted"/>
<dbReference type="OrthoDB" id="2298862at2"/>
<evidence type="ECO:0000313" key="2">
    <source>
        <dbReference type="EMBL" id="ANZ67962.1"/>
    </source>
</evidence>
<reference evidence="2 3" key="1">
    <citation type="submission" date="2016-03" db="EMBL/GenBank/DDBJ databases">
        <title>Pediococcus and Lactobacillus from brewery environment - whole genome sequencing and assembly.</title>
        <authorList>
            <person name="Behr J."/>
            <person name="Geissler A.J."/>
            <person name="Vogel R.F."/>
        </authorList>
    </citation>
    <scope>NUCLEOTIDE SEQUENCE [LARGE SCALE GENOMIC DNA]</scope>
    <source>
        <strain evidence="2 3">TMW 1.1995</strain>
    </source>
</reference>
<feature type="transmembrane region" description="Helical" evidence="1">
    <location>
        <begin position="89"/>
        <end position="113"/>
    </location>
</feature>
<keyword evidence="3" id="KW-1185">Reference proteome</keyword>
<keyword evidence="1" id="KW-0812">Transmembrane</keyword>
<keyword evidence="1" id="KW-1133">Transmembrane helix</keyword>
<evidence type="ECO:0000256" key="1">
    <source>
        <dbReference type="SAM" id="Phobius"/>
    </source>
</evidence>
<accession>A0A1B2J0Z3</accession>